<feature type="domain" description="Dynein heavy chain AAA 5 extension" evidence="2">
    <location>
        <begin position="22"/>
        <end position="110"/>
    </location>
</feature>
<name>A0ABY6L8S6_9ARAC</name>
<proteinExistence type="inferred from homology"/>
<evidence type="ECO:0000259" key="2">
    <source>
        <dbReference type="Pfam" id="PF17852"/>
    </source>
</evidence>
<dbReference type="Gene3D" id="1.10.472.130">
    <property type="match status" value="1"/>
</dbReference>
<keyword evidence="4" id="KW-1185">Reference proteome</keyword>
<dbReference type="SUPFAM" id="SSF52540">
    <property type="entry name" value="P-loop containing nucleoside triphosphate hydrolases"/>
    <property type="match status" value="1"/>
</dbReference>
<evidence type="ECO:0000313" key="3">
    <source>
        <dbReference type="EMBL" id="UYV76303.1"/>
    </source>
</evidence>
<accession>A0ABY6L8S6</accession>
<dbReference type="PANTHER" id="PTHR46532">
    <property type="entry name" value="MALE FERTILITY FACTOR KL5"/>
    <property type="match status" value="1"/>
</dbReference>
<gene>
    <name evidence="3" type="ORF">LAZ67_13003302</name>
</gene>
<dbReference type="Pfam" id="PF12775">
    <property type="entry name" value="AAA_7"/>
    <property type="match status" value="1"/>
</dbReference>
<evidence type="ECO:0000313" key="4">
    <source>
        <dbReference type="Proteomes" id="UP001235939"/>
    </source>
</evidence>
<dbReference type="Pfam" id="PF17852">
    <property type="entry name" value="Dynein_AAA_lid"/>
    <property type="match status" value="1"/>
</dbReference>
<dbReference type="EMBL" id="CP092875">
    <property type="protein sequence ID" value="UYV76303.1"/>
    <property type="molecule type" value="Genomic_DNA"/>
</dbReference>
<reference evidence="3 4" key="1">
    <citation type="submission" date="2022-01" db="EMBL/GenBank/DDBJ databases">
        <title>A chromosomal length assembly of Cordylochernes scorpioides.</title>
        <authorList>
            <person name="Zeh D."/>
            <person name="Zeh J."/>
        </authorList>
    </citation>
    <scope>NUCLEOTIDE SEQUENCE [LARGE SCALE GENOMIC DNA]</scope>
    <source>
        <strain evidence="3">IN4F17</strain>
        <tissue evidence="3">Whole Body</tissue>
    </source>
</reference>
<dbReference type="InterPro" id="IPR027417">
    <property type="entry name" value="P-loop_NTPase"/>
</dbReference>
<dbReference type="Gene3D" id="3.40.50.300">
    <property type="entry name" value="P-loop containing nucleotide triphosphate hydrolases"/>
    <property type="match status" value="1"/>
</dbReference>
<protein>
    <submittedName>
        <fullName evidence="3">DNAH5</fullName>
    </submittedName>
</protein>
<dbReference type="InterPro" id="IPR041466">
    <property type="entry name" value="Dynein_AAA5_ext"/>
</dbReference>
<dbReference type="PANTHER" id="PTHR46532:SF4">
    <property type="entry name" value="AAA+ ATPASE DOMAIN-CONTAINING PROTEIN"/>
    <property type="match status" value="1"/>
</dbReference>
<evidence type="ECO:0000256" key="1">
    <source>
        <dbReference type="ARBA" id="ARBA00008887"/>
    </source>
</evidence>
<dbReference type="Proteomes" id="UP001235939">
    <property type="component" value="Chromosome 13"/>
</dbReference>
<sequence>MQNLIPIGSNKPQLGSKTFGAHQAITLMEGLLTMKEDKDEEVASRLLSRVYVFVVMWSVGAFLELDDRSALQLFMRERMGEVLDLPESDPEDTIFDFFVDLKLGEWQHWAGQVEEYIYPDSYTPEYSSILVPNIDNVRTDFLINVVARQGKVRLFFPTHVSTAWQAVLLIGEPGTAKTVMIKGYMKKLNPEQYLSKSFNFSSASTPYNFQRIVEGCIDKRMGNIYGPPGGKKMTIFIDDINMPLINEWGDQITNEIVRQAMEMKGFYNLERPGEFIHITDVQYIAAMGQPGGGRNDIPARLKRQFTIFNCTLPSNTSIDKIFGEFLLFFDIFAGTITPLLDLSGLSRQFTLLLP</sequence>
<comment type="similarity">
    <text evidence="1">Belongs to the dynein heavy chain family.</text>
</comment>
<organism evidence="3 4">
    <name type="scientific">Cordylochernes scorpioides</name>
    <dbReference type="NCBI Taxonomy" id="51811"/>
    <lineage>
        <taxon>Eukaryota</taxon>
        <taxon>Metazoa</taxon>
        <taxon>Ecdysozoa</taxon>
        <taxon>Arthropoda</taxon>
        <taxon>Chelicerata</taxon>
        <taxon>Arachnida</taxon>
        <taxon>Pseudoscorpiones</taxon>
        <taxon>Cheliferoidea</taxon>
        <taxon>Chernetidae</taxon>
        <taxon>Cordylochernes</taxon>
    </lineage>
</organism>
<dbReference type="InterPro" id="IPR026983">
    <property type="entry name" value="DHC"/>
</dbReference>